<dbReference type="EMBL" id="CP022386">
    <property type="protein sequence ID" value="ATA87385.1"/>
    <property type="molecule type" value="Genomic_DNA"/>
</dbReference>
<evidence type="ECO:0000313" key="2">
    <source>
        <dbReference type="Proteomes" id="UP000217250"/>
    </source>
</evidence>
<dbReference type="AlphaFoldDB" id="A0A250FSK0"/>
<dbReference type="KEGG" id="cgh:CGC50_09585"/>
<dbReference type="OrthoDB" id="1147047at2"/>
<gene>
    <name evidence="1" type="ORF">CGC50_09585</name>
</gene>
<organism evidence="1 2">
    <name type="scientific">Capnocytophaga gingivalis</name>
    <dbReference type="NCBI Taxonomy" id="1017"/>
    <lineage>
        <taxon>Bacteria</taxon>
        <taxon>Pseudomonadati</taxon>
        <taxon>Bacteroidota</taxon>
        <taxon>Flavobacteriia</taxon>
        <taxon>Flavobacteriales</taxon>
        <taxon>Flavobacteriaceae</taxon>
        <taxon>Capnocytophaga</taxon>
    </lineage>
</organism>
<dbReference type="Proteomes" id="UP000217250">
    <property type="component" value="Chromosome"/>
</dbReference>
<dbReference type="RefSeq" id="WP_095910654.1">
    <property type="nucleotide sequence ID" value="NZ_CP022386.1"/>
</dbReference>
<protein>
    <submittedName>
        <fullName evidence="1">Uncharacterized protein</fullName>
    </submittedName>
</protein>
<dbReference type="GeneID" id="84808804"/>
<name>A0A250FSK0_9FLAO</name>
<proteinExistence type="predicted"/>
<reference evidence="2" key="1">
    <citation type="submission" date="2017-06" db="EMBL/GenBank/DDBJ databases">
        <title>Capnocytophaga spp. assemblies.</title>
        <authorList>
            <person name="Gulvik C.A."/>
        </authorList>
    </citation>
    <scope>NUCLEOTIDE SEQUENCE [LARGE SCALE GENOMIC DNA]</scope>
    <source>
        <strain evidence="2">H1496</strain>
    </source>
</reference>
<accession>A0A250FSK0</accession>
<evidence type="ECO:0000313" key="1">
    <source>
        <dbReference type="EMBL" id="ATA87385.1"/>
    </source>
</evidence>
<sequence>MNEQAIKLYEQAQADYPTLKTQIEAQVVRWFWAAGGVGLFSLEPFYFEEHKFPKSKILKETPEKTDDKYLYGVNANDEIILGRSYIGYGDECYEDFYFREENQIINYHFNSYVKKECLSVNIFIYKEGLLQSIHSAYSAFDNSKTWREKTMYYEGDKLIRQEEKGLDYYLKPIDNALLYTYDMLGKLNSITSGTGYVWYQKKDKKISYKALSEKAAERYYALLVPTIKAYPIKEPLYCINLSFDYQNILPTRIGFGTENERQEYQKYGKEAKHYLWNTAEYTHTIDIEPNEEDAALFDLFNQETEMQEKSSAATKLLVACAKRLKEEWASLGIPSTDDFVVVVSDEEESFLKKV</sequence>